<comment type="caution">
    <text evidence="2">The sequence shown here is derived from an EMBL/GenBank/DDBJ whole genome shotgun (WGS) entry which is preliminary data.</text>
</comment>
<evidence type="ECO:0000313" key="3">
    <source>
        <dbReference type="Proteomes" id="UP001396334"/>
    </source>
</evidence>
<sequence length="272" mass="31587">MIAGLCLENGEWCSDQGTFLHIAVSYFQNLFSSDNHNPYAKVVDMLDVAGNWDFDHFEWLLPLDLRLRIAVTRPPEHGLIDRVLWTRTENGRFQVRSAYELRKGVQLGLVEPVWDAINRFRGLPKVQTFLWLVSHYWLLTNAERVRRHMTNDSSCALCGFPFEDIDHVLRHCPVATSIWSQFVRLACLDEFLAMERKQWILVNLTDACKFIANHIDWDILFGSILWNIWLRRNDYVFNGGCGRHESIVQTSLRLQQECIQTMGAAVRSSFVG</sequence>
<proteinExistence type="predicted"/>
<feature type="domain" description="Reverse transcriptase zinc-binding" evidence="1">
    <location>
        <begin position="93"/>
        <end position="179"/>
    </location>
</feature>
<organism evidence="2 3">
    <name type="scientific">Hibiscus sabdariffa</name>
    <name type="common">roselle</name>
    <dbReference type="NCBI Taxonomy" id="183260"/>
    <lineage>
        <taxon>Eukaryota</taxon>
        <taxon>Viridiplantae</taxon>
        <taxon>Streptophyta</taxon>
        <taxon>Embryophyta</taxon>
        <taxon>Tracheophyta</taxon>
        <taxon>Spermatophyta</taxon>
        <taxon>Magnoliopsida</taxon>
        <taxon>eudicotyledons</taxon>
        <taxon>Gunneridae</taxon>
        <taxon>Pentapetalae</taxon>
        <taxon>rosids</taxon>
        <taxon>malvids</taxon>
        <taxon>Malvales</taxon>
        <taxon>Malvaceae</taxon>
        <taxon>Malvoideae</taxon>
        <taxon>Hibiscus</taxon>
    </lineage>
</organism>
<gene>
    <name evidence="2" type="ORF">V6N11_053411</name>
</gene>
<dbReference type="EMBL" id="JBBPBN010000001">
    <property type="protein sequence ID" value="KAK9047572.1"/>
    <property type="molecule type" value="Genomic_DNA"/>
</dbReference>
<evidence type="ECO:0000313" key="2">
    <source>
        <dbReference type="EMBL" id="KAK9047572.1"/>
    </source>
</evidence>
<dbReference type="Pfam" id="PF13966">
    <property type="entry name" value="zf-RVT"/>
    <property type="match status" value="1"/>
</dbReference>
<keyword evidence="3" id="KW-1185">Reference proteome</keyword>
<dbReference type="InterPro" id="IPR026960">
    <property type="entry name" value="RVT-Znf"/>
</dbReference>
<dbReference type="Proteomes" id="UP001396334">
    <property type="component" value="Unassembled WGS sequence"/>
</dbReference>
<reference evidence="2 3" key="1">
    <citation type="journal article" date="2024" name="G3 (Bethesda)">
        <title>Genome assembly of Hibiscus sabdariffa L. provides insights into metabolisms of medicinal natural products.</title>
        <authorList>
            <person name="Kim T."/>
        </authorList>
    </citation>
    <scope>NUCLEOTIDE SEQUENCE [LARGE SCALE GENOMIC DNA]</scope>
    <source>
        <strain evidence="2">TK-2024</strain>
        <tissue evidence="2">Old leaves</tissue>
    </source>
</reference>
<evidence type="ECO:0000259" key="1">
    <source>
        <dbReference type="Pfam" id="PF13966"/>
    </source>
</evidence>
<accession>A0ABR2UDM2</accession>
<name>A0ABR2UDM2_9ROSI</name>
<protein>
    <recommendedName>
        <fullName evidence="1">Reverse transcriptase zinc-binding domain-containing protein</fullName>
    </recommendedName>
</protein>